<dbReference type="EMBL" id="CP095074">
    <property type="protein sequence ID" value="UOQ91954.1"/>
    <property type="molecule type" value="Genomic_DNA"/>
</dbReference>
<dbReference type="InterPro" id="IPR012347">
    <property type="entry name" value="Ferritin-like"/>
</dbReference>
<dbReference type="SUPFAM" id="SSF47240">
    <property type="entry name" value="Ferritin-like"/>
    <property type="match status" value="1"/>
</dbReference>
<dbReference type="InterPro" id="IPR009078">
    <property type="entry name" value="Ferritin-like_SF"/>
</dbReference>
<dbReference type="PANTHER" id="PTHR42932:SF1">
    <property type="entry name" value="GENERAL STRESS PROTEIN 20U"/>
    <property type="match status" value="1"/>
</dbReference>
<dbReference type="PIRSF" id="PIRSF005900">
    <property type="entry name" value="Dps"/>
    <property type="match status" value="1"/>
</dbReference>
<dbReference type="PRINTS" id="PR01346">
    <property type="entry name" value="HELNAPAPROT"/>
</dbReference>
<dbReference type="Gene3D" id="1.20.1260.10">
    <property type="match status" value="1"/>
</dbReference>
<dbReference type="InterPro" id="IPR023188">
    <property type="entry name" value="DPS_DNA-bd_CS"/>
</dbReference>
<dbReference type="Pfam" id="PF00210">
    <property type="entry name" value="Ferritin"/>
    <property type="match status" value="1"/>
</dbReference>
<dbReference type="PROSITE" id="PS00819">
    <property type="entry name" value="DPS_2"/>
    <property type="match status" value="1"/>
</dbReference>
<accession>A0ABY4GV81</accession>
<sequence length="151" mass="17368">MQGTTTKTVIDVLNKQLSNFSVMYVKLHNYHWLVTGGDFYDLHEKFEEFYTETAQYMDDLAERILALNGKPVGTMRDFLQTASITEASRNETPEQMVQNISNDFNTMISEITQGTEVADRENDGPTTDMLNHIRATLEKQNWMLKSFLSKS</sequence>
<evidence type="ECO:0000256" key="2">
    <source>
        <dbReference type="RuleBase" id="RU003875"/>
    </source>
</evidence>
<organism evidence="4 5">
    <name type="scientific">Halobacillus shinanisalinarum</name>
    <dbReference type="NCBI Taxonomy" id="2932258"/>
    <lineage>
        <taxon>Bacteria</taxon>
        <taxon>Bacillati</taxon>
        <taxon>Bacillota</taxon>
        <taxon>Bacilli</taxon>
        <taxon>Bacillales</taxon>
        <taxon>Bacillaceae</taxon>
        <taxon>Halobacillus</taxon>
    </lineage>
</organism>
<name>A0ABY4GV81_9BACI</name>
<keyword evidence="5" id="KW-1185">Reference proteome</keyword>
<comment type="similarity">
    <text evidence="1 2">Belongs to the Dps family.</text>
</comment>
<protein>
    <submittedName>
        <fullName evidence="4">DNA starvation/stationary phase protection protein</fullName>
    </submittedName>
</protein>
<dbReference type="PANTHER" id="PTHR42932">
    <property type="entry name" value="GENERAL STRESS PROTEIN 20U"/>
    <property type="match status" value="1"/>
</dbReference>
<dbReference type="CDD" id="cd01043">
    <property type="entry name" value="DPS"/>
    <property type="match status" value="1"/>
</dbReference>
<dbReference type="RefSeq" id="WP_244751565.1">
    <property type="nucleotide sequence ID" value="NZ_CP095074.1"/>
</dbReference>
<dbReference type="InterPro" id="IPR008331">
    <property type="entry name" value="Ferritin_DPS_dom"/>
</dbReference>
<reference evidence="4 5" key="1">
    <citation type="submission" date="2022-04" db="EMBL/GenBank/DDBJ databases">
        <title>Halobacillus sp. isolated from saltern.</title>
        <authorList>
            <person name="Won M."/>
            <person name="Lee C.-M."/>
            <person name="Woen H.-Y."/>
            <person name="Kwon S.-W."/>
        </authorList>
    </citation>
    <scope>NUCLEOTIDE SEQUENCE [LARGE SCALE GENOMIC DNA]</scope>
    <source>
        <strain evidence="4 5">SSTM10-2</strain>
    </source>
</reference>
<gene>
    <name evidence="4" type="ORF">MUO14_15760</name>
</gene>
<evidence type="ECO:0000259" key="3">
    <source>
        <dbReference type="Pfam" id="PF00210"/>
    </source>
</evidence>
<evidence type="ECO:0000313" key="5">
    <source>
        <dbReference type="Proteomes" id="UP000831880"/>
    </source>
</evidence>
<evidence type="ECO:0000313" key="4">
    <source>
        <dbReference type="EMBL" id="UOQ91954.1"/>
    </source>
</evidence>
<dbReference type="Proteomes" id="UP000831880">
    <property type="component" value="Chromosome"/>
</dbReference>
<evidence type="ECO:0000256" key="1">
    <source>
        <dbReference type="ARBA" id="ARBA00009497"/>
    </source>
</evidence>
<dbReference type="PROSITE" id="PS00818">
    <property type="entry name" value="DPS_1"/>
    <property type="match status" value="1"/>
</dbReference>
<proteinExistence type="inferred from homology"/>
<dbReference type="InterPro" id="IPR002177">
    <property type="entry name" value="DPS_DNA-bd"/>
</dbReference>
<feature type="domain" description="Ferritin/DPS" evidence="3">
    <location>
        <begin position="11"/>
        <end position="150"/>
    </location>
</feature>